<dbReference type="InterPro" id="IPR038404">
    <property type="entry name" value="TRAP_DctP_sf"/>
</dbReference>
<dbReference type="NCBIfam" id="TIGR00787">
    <property type="entry name" value="dctP"/>
    <property type="match status" value="1"/>
</dbReference>
<gene>
    <name evidence="3" type="ORF">LRP49_07185</name>
</gene>
<dbReference type="InterPro" id="IPR004682">
    <property type="entry name" value="TRAP_DctP"/>
</dbReference>
<dbReference type="Gene3D" id="3.40.190.170">
    <property type="entry name" value="Bacterial extracellular solute-binding protein, family 7"/>
    <property type="match status" value="1"/>
</dbReference>
<dbReference type="NCBIfam" id="NF037995">
    <property type="entry name" value="TRAP_S1"/>
    <property type="match status" value="1"/>
</dbReference>
<feature type="signal peptide" evidence="2">
    <location>
        <begin position="1"/>
        <end position="20"/>
    </location>
</feature>
<dbReference type="Proteomes" id="UP001149821">
    <property type="component" value="Unassembled WGS sequence"/>
</dbReference>
<evidence type="ECO:0000256" key="2">
    <source>
        <dbReference type="SAM" id="SignalP"/>
    </source>
</evidence>
<sequence length="319" mass="34841">MNIKALSAAIIAAVSFNASALTLRLADTMPEGVPNAQGVAYFAEKVEEYSDGDIKVKVFSNGMLGSERENVEQLKQGVVDMARIGAATLDSFTGAVKPVTLPYVFSDTDHLIRAMDGDAGQTLYANMAKEGIHAINYFVIGARSFYTKEKPINTPDDLKGMKIRVMPSQMAIKTMELLGASPTPLPMGDVYAALQQGVIDGAENAPQALIEHGHGDVSDYFSFDEHFNYPEFILISEKAMKRLSPEEMDIIKRAAKEATTYEIKLAKDAVQHAIDNAKNVTFNQVDKSLFQAKVQPLYDELIAEDASAKVIIDQINAVR</sequence>
<dbReference type="CDD" id="cd13671">
    <property type="entry name" value="PBP2_TRAP_SBP_like_3"/>
    <property type="match status" value="1"/>
</dbReference>
<evidence type="ECO:0000313" key="3">
    <source>
        <dbReference type="EMBL" id="MDD1780984.1"/>
    </source>
</evidence>
<proteinExistence type="predicted"/>
<evidence type="ECO:0000256" key="1">
    <source>
        <dbReference type="ARBA" id="ARBA00022729"/>
    </source>
</evidence>
<organism evidence="3 4">
    <name type="scientific">Enterovibrio qingdaonensis</name>
    <dbReference type="NCBI Taxonomy" id="2899818"/>
    <lineage>
        <taxon>Bacteria</taxon>
        <taxon>Pseudomonadati</taxon>
        <taxon>Pseudomonadota</taxon>
        <taxon>Gammaproteobacteria</taxon>
        <taxon>Vibrionales</taxon>
        <taxon>Vibrionaceae</taxon>
        <taxon>Enterovibrio</taxon>
    </lineage>
</organism>
<keyword evidence="4" id="KW-1185">Reference proteome</keyword>
<dbReference type="PANTHER" id="PTHR33376">
    <property type="match status" value="1"/>
</dbReference>
<accession>A0ABT5QJ24</accession>
<dbReference type="PANTHER" id="PTHR33376:SF2">
    <property type="entry name" value="DICARBOXYLATE-BINDING PERIPLASMIC PROTEIN"/>
    <property type="match status" value="1"/>
</dbReference>
<keyword evidence="1 2" id="KW-0732">Signal</keyword>
<dbReference type="PIRSF" id="PIRSF006470">
    <property type="entry name" value="DctB"/>
    <property type="match status" value="1"/>
</dbReference>
<dbReference type="InterPro" id="IPR018389">
    <property type="entry name" value="DctP_fam"/>
</dbReference>
<name>A0ABT5QJ24_9GAMM</name>
<dbReference type="Pfam" id="PF03480">
    <property type="entry name" value="DctP"/>
    <property type="match status" value="1"/>
</dbReference>
<evidence type="ECO:0000313" key="4">
    <source>
        <dbReference type="Proteomes" id="UP001149821"/>
    </source>
</evidence>
<dbReference type="SUPFAM" id="SSF53850">
    <property type="entry name" value="Periplasmic binding protein-like II"/>
    <property type="match status" value="1"/>
</dbReference>
<protein>
    <submittedName>
        <fullName evidence="3">TRAP transporter substrate-binding protein</fullName>
    </submittedName>
</protein>
<dbReference type="EMBL" id="JAJUBB010000004">
    <property type="protein sequence ID" value="MDD1780984.1"/>
    <property type="molecule type" value="Genomic_DNA"/>
</dbReference>
<feature type="chain" id="PRO_5045250291" evidence="2">
    <location>
        <begin position="21"/>
        <end position="319"/>
    </location>
</feature>
<dbReference type="RefSeq" id="WP_274141255.1">
    <property type="nucleotide sequence ID" value="NZ_JAJUBB010000004.1"/>
</dbReference>
<comment type="caution">
    <text evidence="3">The sequence shown here is derived from an EMBL/GenBank/DDBJ whole genome shotgun (WGS) entry which is preliminary data.</text>
</comment>
<reference evidence="3" key="1">
    <citation type="submission" date="2021-12" db="EMBL/GenBank/DDBJ databases">
        <title>Enterovibrio ZSDZ35 sp. nov. and Enterovibrio ZSDZ42 sp. nov., isolated from coastal seawater in Qingdao.</title>
        <authorList>
            <person name="Zhang P."/>
        </authorList>
    </citation>
    <scope>NUCLEOTIDE SEQUENCE</scope>
    <source>
        <strain evidence="3">ZSDZ35</strain>
    </source>
</reference>